<proteinExistence type="predicted"/>
<protein>
    <submittedName>
        <fullName evidence="2">Tubulin gamma chain protein</fullName>
    </submittedName>
</protein>
<dbReference type="OrthoDB" id="3913483at2759"/>
<dbReference type="EMBL" id="MNUE01000032">
    <property type="protein sequence ID" value="OJD33281.1"/>
    <property type="molecule type" value="Genomic_DNA"/>
</dbReference>
<gene>
    <name evidence="2" type="ORF">BKCO1_320008</name>
</gene>
<accession>A0A1J9QY34</accession>
<organism evidence="2 3">
    <name type="scientific">Diplodia corticola</name>
    <dbReference type="NCBI Taxonomy" id="236234"/>
    <lineage>
        <taxon>Eukaryota</taxon>
        <taxon>Fungi</taxon>
        <taxon>Dikarya</taxon>
        <taxon>Ascomycota</taxon>
        <taxon>Pezizomycotina</taxon>
        <taxon>Dothideomycetes</taxon>
        <taxon>Dothideomycetes incertae sedis</taxon>
        <taxon>Botryosphaeriales</taxon>
        <taxon>Botryosphaeriaceae</taxon>
        <taxon>Diplodia</taxon>
    </lineage>
</organism>
<comment type="caution">
    <text evidence="2">The sequence shown here is derived from an EMBL/GenBank/DDBJ whole genome shotgun (WGS) entry which is preliminary data.</text>
</comment>
<dbReference type="AlphaFoldDB" id="A0A1J9QY34"/>
<reference evidence="2 3" key="1">
    <citation type="submission" date="2016-10" db="EMBL/GenBank/DDBJ databases">
        <title>Proteomics and genomics reveal pathogen-plant mechanisms compatible with a hemibiotrophic lifestyle of Diplodia corticola.</title>
        <authorList>
            <person name="Fernandes I."/>
            <person name="De Jonge R."/>
            <person name="Van De Peer Y."/>
            <person name="Devreese B."/>
            <person name="Alves A."/>
            <person name="Esteves A.C."/>
        </authorList>
    </citation>
    <scope>NUCLEOTIDE SEQUENCE [LARGE SCALE GENOMIC DNA]</scope>
    <source>
        <strain evidence="2 3">CBS 112549</strain>
    </source>
</reference>
<dbReference type="GeneID" id="31014734"/>
<sequence>MPVTNNVPISGVDSANPKTVEERKAELPLPDQPPTASDWQSADARNVNVGSGKVSDDISYGSGASTLREPTTSDENIDVGRTAKDGLGGLPNDAVTKEKRGHTGTQETRQ</sequence>
<dbReference type="Proteomes" id="UP000183809">
    <property type="component" value="Unassembled WGS sequence"/>
</dbReference>
<name>A0A1J9QY34_9PEZI</name>
<evidence type="ECO:0000256" key="1">
    <source>
        <dbReference type="SAM" id="MobiDB-lite"/>
    </source>
</evidence>
<evidence type="ECO:0000313" key="3">
    <source>
        <dbReference type="Proteomes" id="UP000183809"/>
    </source>
</evidence>
<dbReference type="RefSeq" id="XP_020129541.1">
    <property type="nucleotide sequence ID" value="XM_020274473.1"/>
</dbReference>
<evidence type="ECO:0000313" key="2">
    <source>
        <dbReference type="EMBL" id="OJD33281.1"/>
    </source>
</evidence>
<feature type="compositionally biased region" description="Polar residues" evidence="1">
    <location>
        <begin position="62"/>
        <end position="74"/>
    </location>
</feature>
<feature type="region of interest" description="Disordered" evidence="1">
    <location>
        <begin position="1"/>
        <end position="110"/>
    </location>
</feature>
<keyword evidence="3" id="KW-1185">Reference proteome</keyword>